<reference evidence="2 4" key="2">
    <citation type="submission" date="2016-10" db="EMBL/GenBank/DDBJ databases">
        <authorList>
            <person name="Varghese N."/>
            <person name="Submissions S."/>
        </authorList>
    </citation>
    <scope>NUCLEOTIDE SEQUENCE [LARGE SCALE GENOMIC DNA]</scope>
    <source>
        <strain evidence="2 4">CGMCC 1.3889</strain>
    </source>
</reference>
<proteinExistence type="predicted"/>
<comment type="caution">
    <text evidence="1">The sequence shown here is derived from an EMBL/GenBank/DDBJ whole genome shotgun (WGS) entry which is preliminary data.</text>
</comment>
<dbReference type="OrthoDB" id="71707at2"/>
<name>A0A0R2K7Y9_9LACO</name>
<evidence type="ECO:0000313" key="4">
    <source>
        <dbReference type="Proteomes" id="UP000182818"/>
    </source>
</evidence>
<dbReference type="RefSeq" id="WP_057805283.1">
    <property type="nucleotide sequence ID" value="NZ_BJYP01000009.1"/>
</dbReference>
<organism evidence="1 3">
    <name type="scientific">Pediococcus ethanolidurans</name>
    <dbReference type="NCBI Taxonomy" id="319653"/>
    <lineage>
        <taxon>Bacteria</taxon>
        <taxon>Bacillati</taxon>
        <taxon>Bacillota</taxon>
        <taxon>Bacilli</taxon>
        <taxon>Lactobacillales</taxon>
        <taxon>Lactobacillaceae</taxon>
        <taxon>Pediococcus</taxon>
    </lineage>
</organism>
<dbReference type="EMBL" id="FOGK01000004">
    <property type="protein sequence ID" value="SER28764.1"/>
    <property type="molecule type" value="Genomic_DNA"/>
</dbReference>
<gene>
    <name evidence="1" type="ORF">IV87_GL001359</name>
    <name evidence="2" type="ORF">SAMN04487973_10416</name>
</gene>
<evidence type="ECO:0000313" key="3">
    <source>
        <dbReference type="Proteomes" id="UP000051749"/>
    </source>
</evidence>
<accession>A0A0R2K7Y9</accession>
<evidence type="ECO:0000313" key="1">
    <source>
        <dbReference type="EMBL" id="KRN83324.1"/>
    </source>
</evidence>
<evidence type="ECO:0008006" key="5">
    <source>
        <dbReference type="Google" id="ProtNLM"/>
    </source>
</evidence>
<dbReference type="GeneID" id="76042938"/>
<dbReference type="Proteomes" id="UP000051749">
    <property type="component" value="Unassembled WGS sequence"/>
</dbReference>
<dbReference type="STRING" id="319653.SAMN04487973_10416"/>
<reference evidence="1 3" key="1">
    <citation type="journal article" date="2015" name="Genome Announc.">
        <title>Expanding the biotechnology potential of lactobacilli through comparative genomics of 213 strains and associated genera.</title>
        <authorList>
            <person name="Sun Z."/>
            <person name="Harris H.M."/>
            <person name="McCann A."/>
            <person name="Guo C."/>
            <person name="Argimon S."/>
            <person name="Zhang W."/>
            <person name="Yang X."/>
            <person name="Jeffery I.B."/>
            <person name="Cooney J.C."/>
            <person name="Kagawa T.F."/>
            <person name="Liu W."/>
            <person name="Song Y."/>
            <person name="Salvetti E."/>
            <person name="Wrobel A."/>
            <person name="Rasinkangas P."/>
            <person name="Parkhill J."/>
            <person name="Rea M.C."/>
            <person name="O'Sullivan O."/>
            <person name="Ritari J."/>
            <person name="Douillard F.P."/>
            <person name="Paul Ross R."/>
            <person name="Yang R."/>
            <person name="Briner A.E."/>
            <person name="Felis G.E."/>
            <person name="de Vos W.M."/>
            <person name="Barrangou R."/>
            <person name="Klaenhammer T.R."/>
            <person name="Caufield P.W."/>
            <person name="Cui Y."/>
            <person name="Zhang H."/>
            <person name="O'Toole P.W."/>
        </authorList>
    </citation>
    <scope>NUCLEOTIDE SEQUENCE [LARGE SCALE GENOMIC DNA]</scope>
    <source>
        <strain evidence="1 3">DSM 22301</strain>
    </source>
</reference>
<dbReference type="PATRIC" id="fig|319653.3.peg.1377"/>
<dbReference type="Proteomes" id="UP000182818">
    <property type="component" value="Unassembled WGS sequence"/>
</dbReference>
<dbReference type="EMBL" id="JQBY01000003">
    <property type="protein sequence ID" value="KRN83324.1"/>
    <property type="molecule type" value="Genomic_DNA"/>
</dbReference>
<keyword evidence="4" id="KW-1185">Reference proteome</keyword>
<sequence>MHSVKLRKVGSSNVLTVPSNIKPRETEFDVFYGRNGAIVYTPKTINPFTDKKFIQTHKGKLQTGLIKTELSKDEF</sequence>
<protein>
    <recommendedName>
        <fullName evidence="5">SpoVT-AbrB domain-containing protein</fullName>
    </recommendedName>
</protein>
<dbReference type="AlphaFoldDB" id="A0A0R2K7Y9"/>
<evidence type="ECO:0000313" key="2">
    <source>
        <dbReference type="EMBL" id="SER28764.1"/>
    </source>
</evidence>